<dbReference type="AlphaFoldDB" id="V6TQV3"/>
<dbReference type="EMBL" id="AHHH01000132">
    <property type="protein sequence ID" value="ESU41358.1"/>
    <property type="molecule type" value="Genomic_DNA"/>
</dbReference>
<name>V6TQV3_GIAIN</name>
<gene>
    <name evidence="1" type="ORF">GSB_152585</name>
</gene>
<comment type="caution">
    <text evidence="1">The sequence shown here is derived from an EMBL/GenBank/DDBJ whole genome shotgun (WGS) entry which is preliminary data.</text>
</comment>
<evidence type="ECO:0000313" key="1">
    <source>
        <dbReference type="EMBL" id="ESU41358.1"/>
    </source>
</evidence>
<evidence type="ECO:0000313" key="2">
    <source>
        <dbReference type="Proteomes" id="UP000018040"/>
    </source>
</evidence>
<reference evidence="2" key="1">
    <citation type="submission" date="2012-02" db="EMBL/GenBank/DDBJ databases">
        <title>Genome sequencing of Giardia lamblia Genotypes A2 and B isolates (DH and GS) and comparative analysis with the genomes of Genotypes A1 and E (WB and Pig).</title>
        <authorList>
            <person name="Adam R."/>
            <person name="Dahlstrom E."/>
            <person name="Martens C."/>
            <person name="Bruno D."/>
            <person name="Barbian K."/>
            <person name="Porcella S.F."/>
            <person name="Nash T."/>
        </authorList>
    </citation>
    <scope>NUCLEOTIDE SEQUENCE</scope>
    <source>
        <strain evidence="2">GS</strain>
    </source>
</reference>
<accession>V6TQV3</accession>
<reference evidence="1 2" key="2">
    <citation type="journal article" date="2013" name="Genome Biol. Evol.">
        <title>Genome sequencing of Giardia lamblia genotypes A2 and B isolates (DH and GS) and comparative analysis with the genomes of genotypes A1 and E (WB and Pig).</title>
        <authorList>
            <person name="Adam R.D."/>
            <person name="Dahlstrom E.W."/>
            <person name="Martens C.A."/>
            <person name="Bruno D.P."/>
            <person name="Barbian K.D."/>
            <person name="Ricklefs S.M."/>
            <person name="Hernandez M.M."/>
            <person name="Narla N.P."/>
            <person name="Patel R.B."/>
            <person name="Porcella S.F."/>
            <person name="Nash T.E."/>
        </authorList>
    </citation>
    <scope>NUCLEOTIDE SEQUENCE [LARGE SCALE GENOMIC DNA]</scope>
    <source>
        <strain evidence="1 2">GS</strain>
    </source>
</reference>
<sequence>VIGTLALFSTHKLACSAGPCVLPSSPPLEHR</sequence>
<feature type="non-terminal residue" evidence="1">
    <location>
        <position position="1"/>
    </location>
</feature>
<proteinExistence type="predicted"/>
<dbReference type="Proteomes" id="UP000018040">
    <property type="component" value="Unassembled WGS sequence"/>
</dbReference>
<organism evidence="1 2">
    <name type="scientific">Giardia intestinalis</name>
    <name type="common">Giardia lamblia</name>
    <dbReference type="NCBI Taxonomy" id="5741"/>
    <lineage>
        <taxon>Eukaryota</taxon>
        <taxon>Metamonada</taxon>
        <taxon>Diplomonadida</taxon>
        <taxon>Hexamitidae</taxon>
        <taxon>Giardiinae</taxon>
        <taxon>Giardia</taxon>
    </lineage>
</organism>
<protein>
    <submittedName>
        <fullName evidence="1">Proliferating cell nuclear antigen</fullName>
    </submittedName>
</protein>